<reference evidence="1 2" key="1">
    <citation type="journal article" date="2016" name="Sci. Rep.">
        <title>Peltaster fructicola genome reveals evolution from an invasive phytopathogen to an ectophytic parasite.</title>
        <authorList>
            <person name="Xu C."/>
            <person name="Chen H."/>
            <person name="Gleason M.L."/>
            <person name="Xu J.R."/>
            <person name="Liu H."/>
            <person name="Zhang R."/>
            <person name="Sun G."/>
        </authorList>
    </citation>
    <scope>NUCLEOTIDE SEQUENCE [LARGE SCALE GENOMIC DNA]</scope>
    <source>
        <strain evidence="1 2">LNHT1506</strain>
    </source>
</reference>
<evidence type="ECO:0000313" key="1">
    <source>
        <dbReference type="EMBL" id="QIX01045.1"/>
    </source>
</evidence>
<dbReference type="OrthoDB" id="5278208at2759"/>
<dbReference type="AlphaFoldDB" id="A0A6H0Y2A1"/>
<proteinExistence type="predicted"/>
<organism evidence="1 2">
    <name type="scientific">Peltaster fructicola</name>
    <dbReference type="NCBI Taxonomy" id="286661"/>
    <lineage>
        <taxon>Eukaryota</taxon>
        <taxon>Fungi</taxon>
        <taxon>Dikarya</taxon>
        <taxon>Ascomycota</taxon>
        <taxon>Pezizomycotina</taxon>
        <taxon>Dothideomycetes</taxon>
        <taxon>Dothideomycetes incertae sedis</taxon>
        <taxon>Peltaster</taxon>
    </lineage>
</organism>
<sequence>MEANGYIYPPSYRKGMSKIWKLEVDYWWLPEGEGLTPLLRSMRQFIDFRAKSAQRPPDDRDVDVRDMAGVFRHMTLASESIGELAMTDA</sequence>
<name>A0A6H0Y2A1_9PEZI</name>
<protein>
    <submittedName>
        <fullName evidence="1">Uncharacterized protein</fullName>
    </submittedName>
</protein>
<gene>
    <name evidence="1" type="ORF">AMS68_006562</name>
</gene>
<evidence type="ECO:0000313" key="2">
    <source>
        <dbReference type="Proteomes" id="UP000503462"/>
    </source>
</evidence>
<dbReference type="Proteomes" id="UP000503462">
    <property type="component" value="Chromosome 4"/>
</dbReference>
<accession>A0A6H0Y2A1</accession>
<dbReference type="EMBL" id="CP051142">
    <property type="protein sequence ID" value="QIX01045.1"/>
    <property type="molecule type" value="Genomic_DNA"/>
</dbReference>
<keyword evidence="2" id="KW-1185">Reference proteome</keyword>